<evidence type="ECO:0000313" key="7">
    <source>
        <dbReference type="EMBL" id="CAH3161112.1"/>
    </source>
</evidence>
<feature type="region of interest" description="Disordered" evidence="5">
    <location>
        <begin position="202"/>
        <end position="221"/>
    </location>
</feature>
<feature type="compositionally biased region" description="Low complexity" evidence="5">
    <location>
        <begin position="365"/>
        <end position="374"/>
    </location>
</feature>
<keyword evidence="2" id="KW-0677">Repeat</keyword>
<keyword evidence="8" id="KW-1185">Reference proteome</keyword>
<gene>
    <name evidence="7" type="ORF">PLOB_00004319</name>
</gene>
<dbReference type="Pfam" id="PF14580">
    <property type="entry name" value="LRR_9"/>
    <property type="match status" value="1"/>
</dbReference>
<keyword evidence="3 4" id="KW-0175">Coiled coil</keyword>
<feature type="region of interest" description="Disordered" evidence="5">
    <location>
        <begin position="230"/>
        <end position="257"/>
    </location>
</feature>
<evidence type="ECO:0000256" key="3">
    <source>
        <dbReference type="ARBA" id="ARBA00023054"/>
    </source>
</evidence>
<dbReference type="SMART" id="SM00446">
    <property type="entry name" value="LRRcap"/>
    <property type="match status" value="1"/>
</dbReference>
<evidence type="ECO:0000256" key="5">
    <source>
        <dbReference type="SAM" id="MobiDB-lite"/>
    </source>
</evidence>
<dbReference type="InterPro" id="IPR001611">
    <property type="entry name" value="Leu-rich_rpt"/>
</dbReference>
<feature type="compositionally biased region" description="Polar residues" evidence="5">
    <location>
        <begin position="287"/>
        <end position="306"/>
    </location>
</feature>
<evidence type="ECO:0000256" key="2">
    <source>
        <dbReference type="ARBA" id="ARBA00022737"/>
    </source>
</evidence>
<feature type="coiled-coil region" evidence="4">
    <location>
        <begin position="465"/>
        <end position="596"/>
    </location>
</feature>
<organism evidence="7 8">
    <name type="scientific">Porites lobata</name>
    <dbReference type="NCBI Taxonomy" id="104759"/>
    <lineage>
        <taxon>Eukaryota</taxon>
        <taxon>Metazoa</taxon>
        <taxon>Cnidaria</taxon>
        <taxon>Anthozoa</taxon>
        <taxon>Hexacorallia</taxon>
        <taxon>Scleractinia</taxon>
        <taxon>Fungiina</taxon>
        <taxon>Poritidae</taxon>
        <taxon>Porites</taxon>
    </lineage>
</organism>
<dbReference type="PANTHER" id="PTHR23311">
    <property type="entry name" value="HEAT SHOCK REGULATED 2"/>
    <property type="match status" value="1"/>
</dbReference>
<dbReference type="PANTHER" id="PTHR23311:SF5">
    <property type="entry name" value="CENTROSOMAL PROTEIN OF 72 KDA"/>
    <property type="match status" value="1"/>
</dbReference>
<dbReference type="EMBL" id="CALNXK010000119">
    <property type="protein sequence ID" value="CAH3161112.1"/>
    <property type="molecule type" value="Genomic_DNA"/>
</dbReference>
<dbReference type="Gene3D" id="3.80.10.10">
    <property type="entry name" value="Ribonuclease Inhibitor"/>
    <property type="match status" value="1"/>
</dbReference>
<keyword evidence="1" id="KW-0433">Leucine-rich repeat</keyword>
<dbReference type="InterPro" id="IPR003603">
    <property type="entry name" value="U2A'_phosphoprotein32A_C"/>
</dbReference>
<accession>A0ABN8QB80</accession>
<dbReference type="Proteomes" id="UP001159405">
    <property type="component" value="Unassembled WGS sequence"/>
</dbReference>
<feature type="region of interest" description="Disordered" evidence="5">
    <location>
        <begin position="287"/>
        <end position="383"/>
    </location>
</feature>
<feature type="compositionally biased region" description="Polar residues" evidence="5">
    <location>
        <begin position="242"/>
        <end position="252"/>
    </location>
</feature>
<protein>
    <recommendedName>
        <fullName evidence="6">U2A'/phosphoprotein 32 family A C-terminal domain-containing protein</fullName>
    </recommendedName>
</protein>
<evidence type="ECO:0000256" key="4">
    <source>
        <dbReference type="SAM" id="Coils"/>
    </source>
</evidence>
<evidence type="ECO:0000256" key="1">
    <source>
        <dbReference type="ARBA" id="ARBA00022614"/>
    </source>
</evidence>
<reference evidence="7 8" key="1">
    <citation type="submission" date="2022-05" db="EMBL/GenBank/DDBJ databases">
        <authorList>
            <consortium name="Genoscope - CEA"/>
            <person name="William W."/>
        </authorList>
    </citation>
    <scope>NUCLEOTIDE SEQUENCE [LARGE SCALE GENOMIC DNA]</scope>
</reference>
<comment type="caution">
    <text evidence="7">The sequence shown here is derived from an EMBL/GenBank/DDBJ whole genome shotgun (WGS) entry which is preliminary data.</text>
</comment>
<dbReference type="InterPro" id="IPR032675">
    <property type="entry name" value="LRR_dom_sf"/>
</dbReference>
<feature type="domain" description="U2A'/phosphoprotein 32 family A C-terminal" evidence="6">
    <location>
        <begin position="111"/>
        <end position="129"/>
    </location>
</feature>
<dbReference type="InterPro" id="IPR055320">
    <property type="entry name" value="CEP72-like"/>
</dbReference>
<sequence length="644" mass="73655">MALRITEQWIRERVKLKHDNLDDVKSLSLPGTYHEKISSLGTSLSGFTRLKSLDLSRNALISTEGLQEQHTLESLNLYYNNICSLKDLYGLRNLTDLKDLDLRLNPVTKNEPDYRLFIVHMLPNLRQLDDRSVRDSERRAAIMHFTSDQASDFDHHYSSNSKMESERVPLPRSEMIRKLASQPTVLEDDDVAVLDLISRTGGDLSQPKGISGSSARVPDVGSYTRDELHKIFPPVKHKTDSRNPSSQGTSDVRPQKDRAYVHFADNDVRLSDDPNLKYRDETDAYTTISTRGHFTPNPKMTSYNPSPRQPYNPPTLSSTEHVRPEDLSSDKSRGDVAGLRERVEDKSVPLSARSYELSPSRKRQSSSPRQSQGPLADKIGKGAENVVKETPAPGLHTKLVTTEQSGQVEDQGMFLNKLLDLVDKYWNGSKSLHRHSKFQSLAQRLVSSHLPATVGSQDHTASHSIDKLQRQLNERTAEISRMRDQMSQQQRELEQVRSYFKSQDGIKESLDATAHDLATERSRRMELQEENNSLRSKITALEVVSHGETEQEKVIGELQQRNLSLQEQVKNLNQQVQQQNINLQQLQELTNMLQESHRSLVSTNDHLLRELDEVRQRHQHEVHQMHWSYDNLKKTIDWIPNNTK</sequence>
<dbReference type="SUPFAM" id="SSF52058">
    <property type="entry name" value="L domain-like"/>
    <property type="match status" value="1"/>
</dbReference>
<evidence type="ECO:0000259" key="6">
    <source>
        <dbReference type="SMART" id="SM00446"/>
    </source>
</evidence>
<feature type="compositionally biased region" description="Basic and acidic residues" evidence="5">
    <location>
        <begin position="320"/>
        <end position="347"/>
    </location>
</feature>
<name>A0ABN8QB80_9CNID</name>
<dbReference type="PROSITE" id="PS51450">
    <property type="entry name" value="LRR"/>
    <property type="match status" value="2"/>
</dbReference>
<evidence type="ECO:0000313" key="8">
    <source>
        <dbReference type="Proteomes" id="UP001159405"/>
    </source>
</evidence>
<proteinExistence type="predicted"/>